<reference evidence="1 2" key="1">
    <citation type="submission" date="2016-08" db="EMBL/GenBank/DDBJ databases">
        <authorList>
            <consortium name="Pathogen Informatics"/>
        </authorList>
    </citation>
    <scope>NUCLEOTIDE SEQUENCE [LARGE SCALE GENOMIC DNA]</scope>
    <source>
        <strain evidence="1 2">SP11 RLL</strain>
    </source>
</reference>
<evidence type="ECO:0000313" key="2">
    <source>
        <dbReference type="Proteomes" id="UP000219974"/>
    </source>
</evidence>
<dbReference type="Proteomes" id="UP000219974">
    <property type="component" value="Chromosome 3"/>
</dbReference>
<accession>A0A1D3LTX2</accession>
<organism evidence="1 2">
    <name type="scientific">Plasmodium berghei</name>
    <dbReference type="NCBI Taxonomy" id="5821"/>
    <lineage>
        <taxon>Eukaryota</taxon>
        <taxon>Sar</taxon>
        <taxon>Alveolata</taxon>
        <taxon>Apicomplexa</taxon>
        <taxon>Aconoidasida</taxon>
        <taxon>Haemosporida</taxon>
        <taxon>Plasmodiidae</taxon>
        <taxon>Plasmodium</taxon>
        <taxon>Plasmodium (Vinckeia)</taxon>
    </lineage>
</organism>
<proteinExistence type="predicted"/>
<dbReference type="VEuPathDB" id="PlasmoDB:PBANKA_0312900"/>
<sequence>MENISKKKKKKTCKVTIDTIQKEYDHVHKKKKTDIYIRYSKPINIYQKRIVKLLNTNANQVTNVIEGNNKNVNNSRNMQNEQVCIYAVGNNIIRSFYLLQDIVSYYCKFLASINSPKHSILTNRTNTVGISTNNNNNNNNKTTNSKIPPKIKHIDYSGHLDININSGTLLMNDNIISNTYIIKDIFLNDNYDNIYIRYSKPINIYQKRIVKLLNTNANQVTNVIEGNNKNVNNSRNMQNEQVCIYAVGNNIIRSFYLLQDIVSYYCKFLASINSPKHSILTNRTNTVGISTNNNNNNNNKTTNSKIPPKIKHIDYSGHLDININSGTLLMNDNIISNTYIIKDIFLNDNYDSLINFAKTPYNTRFHKYSERTKERRVTYVSISIKKKNKNS</sequence>
<dbReference type="EMBL" id="LT608267">
    <property type="protein sequence ID" value="SCM17222.1"/>
    <property type="molecule type" value="Genomic_DNA"/>
</dbReference>
<dbReference type="AlphaFoldDB" id="A0A1D3LTX2"/>
<evidence type="ECO:0000313" key="1">
    <source>
        <dbReference type="EMBL" id="SCM17222.1"/>
    </source>
</evidence>
<protein>
    <submittedName>
        <fullName evidence="1">Uncharacterized protein</fullName>
    </submittedName>
</protein>
<name>A0A1D3LTX2_PLABE</name>
<gene>
    <name evidence="1" type="ORF">PBSP11RLL_000044100</name>
</gene>